<dbReference type="InterPro" id="IPR012338">
    <property type="entry name" value="Beta-lactam/transpept-like"/>
</dbReference>
<name>A0A0K0XU27_9GAMM</name>
<accession>A0A0K0XU27</accession>
<dbReference type="RefSeq" id="WP_169751092.1">
    <property type="nucleotide sequence ID" value="NZ_CP012154.1"/>
</dbReference>
<dbReference type="SUPFAM" id="SSF56601">
    <property type="entry name" value="beta-lactamase/transpeptidase-like"/>
    <property type="match status" value="1"/>
</dbReference>
<sequence>MSCSTLTATGLAAYFDPQGPGAALAVLGPDGQSRIECRGLADLETRCPITPETLFDLASASKPFTALATLRLVDAGCLDLDAAIVDYLPALSPNPTARPIRVRDLLQHSSDLPDYLASGLNTPPEERRLTFLHAQLEAWCRNARPGQRHEYANTNYVVLALIIEAVTGKRWAQHLSETLIEPLGLRNTFAGGPPRGQVLARGIHNFGHGLGRFHSGESIALDTVGDGGVYSSLNDMIRWQAALWRGELLEPGPLAWMLEPGRLDDGERFDYGLGMQIESGKDGCIWQGHGGSWTDSTVMFGRYLPAQISVIILSNEFMAPVERMSQCLWQNLVASAASEEG</sequence>
<dbReference type="STRING" id="1579979.WM2015_750"/>
<dbReference type="PANTHER" id="PTHR46825">
    <property type="entry name" value="D-ALANYL-D-ALANINE-CARBOXYPEPTIDASE/ENDOPEPTIDASE AMPH"/>
    <property type="match status" value="1"/>
</dbReference>
<proteinExistence type="predicted"/>
<dbReference type="InterPro" id="IPR001466">
    <property type="entry name" value="Beta-lactam-related"/>
</dbReference>
<evidence type="ECO:0000313" key="2">
    <source>
        <dbReference type="Proteomes" id="UP000066624"/>
    </source>
</evidence>
<dbReference type="KEGG" id="wma:WM2015_750"/>
<dbReference type="AlphaFoldDB" id="A0A0K0XU27"/>
<gene>
    <name evidence="1" type="ORF">WM2015_750</name>
</gene>
<protein>
    <submittedName>
        <fullName evidence="1">Uncharacterized protein</fullName>
    </submittedName>
</protein>
<keyword evidence="2" id="KW-1185">Reference proteome</keyword>
<dbReference type="PANTHER" id="PTHR46825:SF9">
    <property type="entry name" value="BETA-LACTAMASE-RELATED DOMAIN-CONTAINING PROTEIN"/>
    <property type="match status" value="1"/>
</dbReference>
<evidence type="ECO:0000313" key="1">
    <source>
        <dbReference type="EMBL" id="AKS41131.1"/>
    </source>
</evidence>
<dbReference type="InterPro" id="IPR050491">
    <property type="entry name" value="AmpC-like"/>
</dbReference>
<dbReference type="Gene3D" id="3.40.710.10">
    <property type="entry name" value="DD-peptidase/beta-lactamase superfamily"/>
    <property type="match status" value="1"/>
</dbReference>
<dbReference type="Proteomes" id="UP000066624">
    <property type="component" value="Chromosome"/>
</dbReference>
<dbReference type="Pfam" id="PF00144">
    <property type="entry name" value="Beta-lactamase"/>
    <property type="match status" value="1"/>
</dbReference>
<reference evidence="1 2" key="1">
    <citation type="submission" date="2015-07" db="EMBL/GenBank/DDBJ databases">
        <authorList>
            <person name="Noorani M."/>
        </authorList>
    </citation>
    <scope>NUCLEOTIDE SEQUENCE [LARGE SCALE GENOMIC DNA]</scope>
    <source>
        <strain evidence="1 2">KCTC 42284</strain>
    </source>
</reference>
<dbReference type="EMBL" id="CP012154">
    <property type="protein sequence ID" value="AKS41131.1"/>
    <property type="molecule type" value="Genomic_DNA"/>
</dbReference>
<organism evidence="1 2">
    <name type="scientific">Wenzhouxiangella marina</name>
    <dbReference type="NCBI Taxonomy" id="1579979"/>
    <lineage>
        <taxon>Bacteria</taxon>
        <taxon>Pseudomonadati</taxon>
        <taxon>Pseudomonadota</taxon>
        <taxon>Gammaproteobacteria</taxon>
        <taxon>Chromatiales</taxon>
        <taxon>Wenzhouxiangellaceae</taxon>
        <taxon>Wenzhouxiangella</taxon>
    </lineage>
</organism>